<keyword evidence="2" id="KW-1185">Reference proteome</keyword>
<sequence>MFSPSTQNRGMLQLPPHRTPPGCLSRTSQRMLPQLRWKAHADRAPNLPTQGHRLWGQASYWEHTMQVPVRPPTTTHYPASCRTPVREQTPAPRKSSRSASSARSASRDRSYRPRQLLTWADRVRRLPPVSNQKIPDHNEGELRALREELSRLTALTCLSYSFSLNFTSYPNTNQYRSPSVTILKQRMTPPPRASGPIDVHAKLKELSDQFDKKLKDLEIRLESFHPGGVIQLFEHIDGTLGGRHVGFTKPKLS</sequence>
<dbReference type="Proteomes" id="UP000821865">
    <property type="component" value="Chromosome 1"/>
</dbReference>
<dbReference type="EMBL" id="CM023470">
    <property type="protein sequence ID" value="KAH7981066.1"/>
    <property type="molecule type" value="Genomic_DNA"/>
</dbReference>
<protein>
    <submittedName>
        <fullName evidence="1">Uncharacterized protein</fullName>
    </submittedName>
</protein>
<evidence type="ECO:0000313" key="1">
    <source>
        <dbReference type="EMBL" id="KAH7981066.1"/>
    </source>
</evidence>
<name>A0ACB8E380_DERSI</name>
<accession>A0ACB8E380</accession>
<evidence type="ECO:0000313" key="2">
    <source>
        <dbReference type="Proteomes" id="UP000821865"/>
    </source>
</evidence>
<comment type="caution">
    <text evidence="1">The sequence shown here is derived from an EMBL/GenBank/DDBJ whole genome shotgun (WGS) entry which is preliminary data.</text>
</comment>
<reference evidence="1" key="1">
    <citation type="submission" date="2020-05" db="EMBL/GenBank/DDBJ databases">
        <title>Large-scale comparative analyses of tick genomes elucidate their genetic diversity and vector capacities.</title>
        <authorList>
            <person name="Jia N."/>
            <person name="Wang J."/>
            <person name="Shi W."/>
            <person name="Du L."/>
            <person name="Sun Y."/>
            <person name="Zhan W."/>
            <person name="Jiang J."/>
            <person name="Wang Q."/>
            <person name="Zhang B."/>
            <person name="Ji P."/>
            <person name="Sakyi L.B."/>
            <person name="Cui X."/>
            <person name="Yuan T."/>
            <person name="Jiang B."/>
            <person name="Yang W."/>
            <person name="Lam T.T.-Y."/>
            <person name="Chang Q."/>
            <person name="Ding S."/>
            <person name="Wang X."/>
            <person name="Zhu J."/>
            <person name="Ruan X."/>
            <person name="Zhao L."/>
            <person name="Wei J."/>
            <person name="Que T."/>
            <person name="Du C."/>
            <person name="Cheng J."/>
            <person name="Dai P."/>
            <person name="Han X."/>
            <person name="Huang E."/>
            <person name="Gao Y."/>
            <person name="Liu J."/>
            <person name="Shao H."/>
            <person name="Ye R."/>
            <person name="Li L."/>
            <person name="Wei W."/>
            <person name="Wang X."/>
            <person name="Wang C."/>
            <person name="Yang T."/>
            <person name="Huo Q."/>
            <person name="Li W."/>
            <person name="Guo W."/>
            <person name="Chen H."/>
            <person name="Zhou L."/>
            <person name="Ni X."/>
            <person name="Tian J."/>
            <person name="Zhou Y."/>
            <person name="Sheng Y."/>
            <person name="Liu T."/>
            <person name="Pan Y."/>
            <person name="Xia L."/>
            <person name="Li J."/>
            <person name="Zhao F."/>
            <person name="Cao W."/>
        </authorList>
    </citation>
    <scope>NUCLEOTIDE SEQUENCE</scope>
    <source>
        <strain evidence="1">Dsil-2018</strain>
    </source>
</reference>
<organism evidence="1 2">
    <name type="scientific">Dermacentor silvarum</name>
    <name type="common">Tick</name>
    <dbReference type="NCBI Taxonomy" id="543639"/>
    <lineage>
        <taxon>Eukaryota</taxon>
        <taxon>Metazoa</taxon>
        <taxon>Ecdysozoa</taxon>
        <taxon>Arthropoda</taxon>
        <taxon>Chelicerata</taxon>
        <taxon>Arachnida</taxon>
        <taxon>Acari</taxon>
        <taxon>Parasitiformes</taxon>
        <taxon>Ixodida</taxon>
        <taxon>Ixodoidea</taxon>
        <taxon>Ixodidae</taxon>
        <taxon>Rhipicephalinae</taxon>
        <taxon>Dermacentor</taxon>
    </lineage>
</organism>
<gene>
    <name evidence="1" type="ORF">HPB49_021283</name>
</gene>
<proteinExistence type="predicted"/>